<evidence type="ECO:0000313" key="2">
    <source>
        <dbReference type="EMBL" id="MFC4304033.1"/>
    </source>
</evidence>
<comment type="caution">
    <text evidence="2">The sequence shown here is derived from an EMBL/GenBank/DDBJ whole genome shotgun (WGS) entry which is preliminary data.</text>
</comment>
<organism evidence="2 3">
    <name type="scientific">Cohnella boryungensis</name>
    <dbReference type="NCBI Taxonomy" id="768479"/>
    <lineage>
        <taxon>Bacteria</taxon>
        <taxon>Bacillati</taxon>
        <taxon>Bacillota</taxon>
        <taxon>Bacilli</taxon>
        <taxon>Bacillales</taxon>
        <taxon>Paenibacillaceae</taxon>
        <taxon>Cohnella</taxon>
    </lineage>
</organism>
<sequence>MTSIIMTMTKPNKIQRSPLALAVLALLAEEPMHPYRMQQLIIERRKDEVINVRQRAGIYQTIERLLRDGLISIKETLHEVGKPVRTVYELTEEGRKYLFEWLREVISTPIQEFPQFPAALSFLALLTMEDVLQLFEKRAAALTKAVNQIDSELQMVKDMVPRLFVLESELSRAVLSAELQWVQSVSEDIRGGLLVWDEEWLREIAKQNSMEEHY</sequence>
<accession>A0ABV8S903</accession>
<feature type="domain" description="Transcription regulator PadR N-terminal" evidence="1">
    <location>
        <begin position="23"/>
        <end position="98"/>
    </location>
</feature>
<dbReference type="PANTHER" id="PTHR43252">
    <property type="entry name" value="TRANSCRIPTIONAL REGULATOR YQJI"/>
    <property type="match status" value="1"/>
</dbReference>
<dbReference type="PANTHER" id="PTHR43252:SF6">
    <property type="entry name" value="NEGATIVE TRANSCRIPTION REGULATOR PADR"/>
    <property type="match status" value="1"/>
</dbReference>
<reference evidence="3" key="1">
    <citation type="journal article" date="2019" name="Int. J. Syst. Evol. Microbiol.">
        <title>The Global Catalogue of Microorganisms (GCM) 10K type strain sequencing project: providing services to taxonomists for standard genome sequencing and annotation.</title>
        <authorList>
            <consortium name="The Broad Institute Genomics Platform"/>
            <consortium name="The Broad Institute Genome Sequencing Center for Infectious Disease"/>
            <person name="Wu L."/>
            <person name="Ma J."/>
        </authorList>
    </citation>
    <scope>NUCLEOTIDE SEQUENCE [LARGE SCALE GENOMIC DNA]</scope>
    <source>
        <strain evidence="3">CGMCC 4.1641</strain>
    </source>
</reference>
<dbReference type="SUPFAM" id="SSF46785">
    <property type="entry name" value="Winged helix' DNA-binding domain"/>
    <property type="match status" value="1"/>
</dbReference>
<dbReference type="InterPro" id="IPR036388">
    <property type="entry name" value="WH-like_DNA-bd_sf"/>
</dbReference>
<evidence type="ECO:0000259" key="1">
    <source>
        <dbReference type="Pfam" id="PF03551"/>
    </source>
</evidence>
<evidence type="ECO:0000313" key="3">
    <source>
        <dbReference type="Proteomes" id="UP001595755"/>
    </source>
</evidence>
<dbReference type="InterPro" id="IPR005149">
    <property type="entry name" value="Tscrpt_reg_PadR_N"/>
</dbReference>
<gene>
    <name evidence="2" type="ORF">ACFO1S_11340</name>
</gene>
<dbReference type="Gene3D" id="1.10.10.10">
    <property type="entry name" value="Winged helix-like DNA-binding domain superfamily/Winged helix DNA-binding domain"/>
    <property type="match status" value="1"/>
</dbReference>
<dbReference type="Proteomes" id="UP001595755">
    <property type="component" value="Unassembled WGS sequence"/>
</dbReference>
<keyword evidence="3" id="KW-1185">Reference proteome</keyword>
<dbReference type="EMBL" id="JBHSED010000017">
    <property type="protein sequence ID" value="MFC4304033.1"/>
    <property type="molecule type" value="Genomic_DNA"/>
</dbReference>
<protein>
    <submittedName>
        <fullName evidence="2">PadR family transcriptional regulator</fullName>
    </submittedName>
</protein>
<name>A0ABV8S903_9BACL</name>
<proteinExistence type="predicted"/>
<dbReference type="Pfam" id="PF03551">
    <property type="entry name" value="PadR"/>
    <property type="match status" value="1"/>
</dbReference>
<dbReference type="InterPro" id="IPR036390">
    <property type="entry name" value="WH_DNA-bd_sf"/>
</dbReference>
<dbReference type="RefSeq" id="WP_378126792.1">
    <property type="nucleotide sequence ID" value="NZ_JBHSED010000017.1"/>
</dbReference>